<sequence>MLLLLKESEITYVSVIKFRLHSHDVPYGSGSGLTGFPGVDDANNYWVLLSPLANVEFAMGRKVLHQISIRQH</sequence>
<dbReference type="Proteomes" id="UP001346149">
    <property type="component" value="Unassembled WGS sequence"/>
</dbReference>
<accession>A0AAN7R041</accession>
<dbReference type="Gene3D" id="2.80.10.50">
    <property type="match status" value="1"/>
</dbReference>
<dbReference type="AlphaFoldDB" id="A0AAN7R041"/>
<evidence type="ECO:0000313" key="2">
    <source>
        <dbReference type="Proteomes" id="UP001346149"/>
    </source>
</evidence>
<comment type="caution">
    <text evidence="1">The sequence shown here is derived from an EMBL/GenBank/DDBJ whole genome shotgun (WGS) entry which is preliminary data.</text>
</comment>
<gene>
    <name evidence="1" type="ORF">SAY86_002151</name>
</gene>
<name>A0AAN7R041_TRANT</name>
<protein>
    <submittedName>
        <fullName evidence="1">Uncharacterized protein</fullName>
    </submittedName>
</protein>
<proteinExistence type="predicted"/>
<dbReference type="EMBL" id="JAXQNO010000013">
    <property type="protein sequence ID" value="KAK4785462.1"/>
    <property type="molecule type" value="Genomic_DNA"/>
</dbReference>
<keyword evidence="2" id="KW-1185">Reference proteome</keyword>
<dbReference type="InterPro" id="IPR036300">
    <property type="entry name" value="MIR_dom_sf"/>
</dbReference>
<dbReference type="SUPFAM" id="SSF82109">
    <property type="entry name" value="MIR domain"/>
    <property type="match status" value="1"/>
</dbReference>
<reference evidence="1 2" key="1">
    <citation type="journal article" date="2023" name="Hortic Res">
        <title>Pangenome of water caltrop reveals structural variations and asymmetric subgenome divergence after allopolyploidization.</title>
        <authorList>
            <person name="Zhang X."/>
            <person name="Chen Y."/>
            <person name="Wang L."/>
            <person name="Yuan Y."/>
            <person name="Fang M."/>
            <person name="Shi L."/>
            <person name="Lu R."/>
            <person name="Comes H.P."/>
            <person name="Ma Y."/>
            <person name="Chen Y."/>
            <person name="Huang G."/>
            <person name="Zhou Y."/>
            <person name="Zheng Z."/>
            <person name="Qiu Y."/>
        </authorList>
    </citation>
    <scope>NUCLEOTIDE SEQUENCE [LARGE SCALE GENOMIC DNA]</scope>
    <source>
        <strain evidence="1">F231</strain>
    </source>
</reference>
<evidence type="ECO:0000313" key="1">
    <source>
        <dbReference type="EMBL" id="KAK4785462.1"/>
    </source>
</evidence>
<organism evidence="1 2">
    <name type="scientific">Trapa natans</name>
    <name type="common">Water chestnut</name>
    <dbReference type="NCBI Taxonomy" id="22666"/>
    <lineage>
        <taxon>Eukaryota</taxon>
        <taxon>Viridiplantae</taxon>
        <taxon>Streptophyta</taxon>
        <taxon>Embryophyta</taxon>
        <taxon>Tracheophyta</taxon>
        <taxon>Spermatophyta</taxon>
        <taxon>Magnoliopsida</taxon>
        <taxon>eudicotyledons</taxon>
        <taxon>Gunneridae</taxon>
        <taxon>Pentapetalae</taxon>
        <taxon>rosids</taxon>
        <taxon>malvids</taxon>
        <taxon>Myrtales</taxon>
        <taxon>Lythraceae</taxon>
        <taxon>Trapa</taxon>
    </lineage>
</organism>